<dbReference type="NCBIfam" id="NF007111">
    <property type="entry name" value="PRK09560.1"/>
    <property type="match status" value="1"/>
</dbReference>
<evidence type="ECO:0000256" key="3">
    <source>
        <dbReference type="ARBA" id="ARBA00022692"/>
    </source>
</evidence>
<keyword evidence="6" id="KW-0406">Ion transport</keyword>
<dbReference type="GO" id="GO:0006885">
    <property type="term" value="P:regulation of pH"/>
    <property type="evidence" value="ECO:0007669"/>
    <property type="project" value="UniProtKB-UniRule"/>
</dbReference>
<proteinExistence type="inferred from homology"/>
<feature type="transmembrane region" description="Helical" evidence="6">
    <location>
        <begin position="159"/>
        <end position="180"/>
    </location>
</feature>
<evidence type="ECO:0000256" key="6">
    <source>
        <dbReference type="HAMAP-Rule" id="MF_01844"/>
    </source>
</evidence>
<reference evidence="7 8" key="1">
    <citation type="submission" date="2018-11" db="EMBL/GenBank/DDBJ databases">
        <title>Rufibacter latericius sp. nov., isolated from water in Baiyang Lake.</title>
        <authorList>
            <person name="Yang Y."/>
        </authorList>
    </citation>
    <scope>NUCLEOTIDE SEQUENCE [LARGE SCALE GENOMIC DNA]</scope>
    <source>
        <strain evidence="7 8">MCC P1</strain>
    </source>
</reference>
<dbReference type="Pfam" id="PF06965">
    <property type="entry name" value="Na_H_antiport_1"/>
    <property type="match status" value="1"/>
</dbReference>
<dbReference type="InterPro" id="IPR023171">
    <property type="entry name" value="Na/H_antiporter_dom_sf"/>
</dbReference>
<dbReference type="EMBL" id="RJJE01000003">
    <property type="protein sequence ID" value="RNI31905.1"/>
    <property type="molecule type" value="Genomic_DNA"/>
</dbReference>
<keyword evidence="4 6" id="KW-1133">Transmembrane helix</keyword>
<dbReference type="RefSeq" id="WP_123132041.1">
    <property type="nucleotide sequence ID" value="NZ_RJJE01000003.1"/>
</dbReference>
<feature type="transmembrane region" description="Helical" evidence="6">
    <location>
        <begin position="332"/>
        <end position="352"/>
    </location>
</feature>
<evidence type="ECO:0000313" key="8">
    <source>
        <dbReference type="Proteomes" id="UP000271010"/>
    </source>
</evidence>
<comment type="subcellular location">
    <subcellularLocation>
        <location evidence="1">Cell inner membrane</location>
        <topology evidence="1">Multi-pass membrane protein</topology>
    </subcellularLocation>
    <subcellularLocation>
        <location evidence="6">Cell membrane</location>
        <topology evidence="6">Multi-pass membrane protein</topology>
    </subcellularLocation>
</comment>
<organism evidence="7 8">
    <name type="scientific">Rufibacter immobilis</name>
    <dbReference type="NCBI Taxonomy" id="1348778"/>
    <lineage>
        <taxon>Bacteria</taxon>
        <taxon>Pseudomonadati</taxon>
        <taxon>Bacteroidota</taxon>
        <taxon>Cytophagia</taxon>
        <taxon>Cytophagales</taxon>
        <taxon>Hymenobacteraceae</taxon>
        <taxon>Rufibacter</taxon>
    </lineage>
</organism>
<comment type="caution">
    <text evidence="7">The sequence shown here is derived from an EMBL/GenBank/DDBJ whole genome shotgun (WGS) entry which is preliminary data.</text>
</comment>
<dbReference type="GO" id="GO:0015385">
    <property type="term" value="F:sodium:proton antiporter activity"/>
    <property type="evidence" value="ECO:0007669"/>
    <property type="project" value="UniProtKB-UniRule"/>
</dbReference>
<dbReference type="InterPro" id="IPR004670">
    <property type="entry name" value="NhaA"/>
</dbReference>
<protein>
    <recommendedName>
        <fullName evidence="6">Na(+)/H(+) antiporter NhaA</fullName>
    </recommendedName>
    <alternativeName>
        <fullName evidence="6">Sodium/proton antiporter NhaA</fullName>
    </alternativeName>
</protein>
<dbReference type="GO" id="GO:0005886">
    <property type="term" value="C:plasma membrane"/>
    <property type="evidence" value="ECO:0007669"/>
    <property type="project" value="UniProtKB-SubCell"/>
</dbReference>
<feature type="transmembrane region" description="Helical" evidence="6">
    <location>
        <begin position="261"/>
        <end position="279"/>
    </location>
</feature>
<name>A0A3M9N3D4_9BACT</name>
<evidence type="ECO:0000313" key="7">
    <source>
        <dbReference type="EMBL" id="RNI31905.1"/>
    </source>
</evidence>
<feature type="transmembrane region" description="Helical" evidence="6">
    <location>
        <begin position="129"/>
        <end position="147"/>
    </location>
</feature>
<dbReference type="NCBIfam" id="NF007112">
    <property type="entry name" value="PRK09561.1"/>
    <property type="match status" value="1"/>
</dbReference>
<feature type="transmembrane region" description="Helical" evidence="6">
    <location>
        <begin position="63"/>
        <end position="83"/>
    </location>
</feature>
<feature type="transmembrane region" description="Helical" evidence="6">
    <location>
        <begin position="95"/>
        <end position="117"/>
    </location>
</feature>
<dbReference type="AlphaFoldDB" id="A0A3M9N3D4"/>
<keyword evidence="6" id="KW-0915">Sodium</keyword>
<comment type="similarity">
    <text evidence="6">Belongs to the NhaA Na(+)/H(+) (TC 2.A.33) antiporter family.</text>
</comment>
<keyword evidence="3 6" id="KW-0812">Transmembrane</keyword>
<dbReference type="HAMAP" id="MF_01844">
    <property type="entry name" value="NhaA"/>
    <property type="match status" value="1"/>
</dbReference>
<feature type="transmembrane region" description="Helical" evidence="6">
    <location>
        <begin position="364"/>
        <end position="385"/>
    </location>
</feature>
<feature type="transmembrane region" description="Helical" evidence="6">
    <location>
        <begin position="186"/>
        <end position="205"/>
    </location>
</feature>
<dbReference type="PANTHER" id="PTHR30341:SF0">
    <property type="entry name" value="NA(+)_H(+) ANTIPORTER NHAA"/>
    <property type="match status" value="1"/>
</dbReference>
<keyword evidence="5 6" id="KW-0472">Membrane</keyword>
<comment type="function">
    <text evidence="6">Na(+)/H(+) antiporter that extrudes sodium in exchange for external protons.</text>
</comment>
<dbReference type="Proteomes" id="UP000271010">
    <property type="component" value="Unassembled WGS sequence"/>
</dbReference>
<dbReference type="OrthoDB" id="9808135at2"/>
<evidence type="ECO:0000256" key="4">
    <source>
        <dbReference type="ARBA" id="ARBA00022989"/>
    </source>
</evidence>
<keyword evidence="8" id="KW-1185">Reference proteome</keyword>
<evidence type="ECO:0000256" key="1">
    <source>
        <dbReference type="ARBA" id="ARBA00004429"/>
    </source>
</evidence>
<sequence length="395" mass="42184">MIRINLRSFRDFFSSASAGGIILIICLVVSLAVANSPLGPGFEQFLAREVGYSSEHLALRYPILLWVNDGLMAIFFLLVGLEIKRELVEGELSSFGKAALPVFAAIGGMLVPAGIYALMNQGTDVASGWGIPMATDIAFAIGILSLLGSRVPLSLKVFLTALAIVDDLGAILVIAVFYSTEMHLSYLLYAAGVFALLLVFNRLGVKNIVLYLVPGVFMWYFIHHSGVHATIAGVLTALTLPTTPGAEESPLEKLEHALTKPVNFLIMPIFALVNTNIAFEAGMVEGLFSGLGMGIVLGLFVGKPLGIMLLSWLSVKAGISSLPQGVAWKQVLGLSLLAGIGFTMSIFVALLSFDNPAYQTEAKFSILVASFLSGLAGYILLRLFAKWSIAPQVQV</sequence>
<dbReference type="PANTHER" id="PTHR30341">
    <property type="entry name" value="SODIUM ION/PROTON ANTIPORTER NHAA-RELATED"/>
    <property type="match status" value="1"/>
</dbReference>
<evidence type="ECO:0000256" key="5">
    <source>
        <dbReference type="ARBA" id="ARBA00023136"/>
    </source>
</evidence>
<keyword evidence="6" id="KW-0739">Sodium transport</keyword>
<gene>
    <name evidence="6 7" type="primary">nhaA</name>
    <name evidence="7" type="ORF">EFA69_05185</name>
</gene>
<dbReference type="Gene3D" id="1.20.1530.10">
    <property type="entry name" value="Na+/H+ antiporter like domain"/>
    <property type="match status" value="1"/>
</dbReference>
<dbReference type="NCBIfam" id="TIGR00773">
    <property type="entry name" value="NhaA"/>
    <property type="match status" value="1"/>
</dbReference>
<accession>A0A3M9N3D4</accession>
<keyword evidence="6" id="KW-0813">Transport</keyword>
<feature type="transmembrane region" description="Helical" evidence="6">
    <location>
        <begin position="291"/>
        <end position="312"/>
    </location>
</feature>
<feature type="transmembrane region" description="Helical" evidence="6">
    <location>
        <begin position="12"/>
        <end position="34"/>
    </location>
</feature>
<keyword evidence="2 6" id="KW-1003">Cell membrane</keyword>
<comment type="catalytic activity">
    <reaction evidence="6">
        <text>Na(+)(in) + 2 H(+)(out) = Na(+)(out) + 2 H(+)(in)</text>
        <dbReference type="Rhea" id="RHEA:29251"/>
        <dbReference type="ChEBI" id="CHEBI:15378"/>
        <dbReference type="ChEBI" id="CHEBI:29101"/>
    </reaction>
</comment>
<keyword evidence="6" id="KW-0050">Antiport</keyword>
<evidence type="ECO:0000256" key="2">
    <source>
        <dbReference type="ARBA" id="ARBA00022475"/>
    </source>
</evidence>